<dbReference type="InterPro" id="IPR051450">
    <property type="entry name" value="Gfo/Idh/MocA_Oxidoreductases"/>
</dbReference>
<dbReference type="PANTHER" id="PTHR43377">
    <property type="entry name" value="BILIVERDIN REDUCTASE A"/>
    <property type="match status" value="1"/>
</dbReference>
<dbReference type="SUPFAM" id="SSF51735">
    <property type="entry name" value="NAD(P)-binding Rossmann-fold domains"/>
    <property type="match status" value="1"/>
</dbReference>
<evidence type="ECO:0000259" key="1">
    <source>
        <dbReference type="Pfam" id="PF01408"/>
    </source>
</evidence>
<keyword evidence="4" id="KW-1185">Reference proteome</keyword>
<dbReference type="Gene3D" id="3.30.360.10">
    <property type="entry name" value="Dihydrodipicolinate Reductase, domain 2"/>
    <property type="match status" value="1"/>
</dbReference>
<dbReference type="InterPro" id="IPR055170">
    <property type="entry name" value="GFO_IDH_MocA-like_dom"/>
</dbReference>
<protein>
    <submittedName>
        <fullName evidence="3">Gfo/Idh/MocA family oxidoreductase</fullName>
    </submittedName>
</protein>
<dbReference type="PANTHER" id="PTHR43377:SF1">
    <property type="entry name" value="BILIVERDIN REDUCTASE A"/>
    <property type="match status" value="1"/>
</dbReference>
<dbReference type="EMBL" id="JAVREI010000026">
    <property type="protein sequence ID" value="MDT0278399.1"/>
    <property type="molecule type" value="Genomic_DNA"/>
</dbReference>
<sequence length="324" mass="34121">MTVPGPAIAVVGAGAMGALHARVIRGSARAELAAVVDPDEPTGRAVAERFGARWAPDLSGLARVDAVIVAAATSAHHAIALDLLAAGLPLLVEKPIADSLTDSEEIVAAAAAADVPLMCGLLERFNSAVVTATGLTRDPVHVSTQRHSPYAPRIPTGVAWDLLVHDVDIALRLMGAPPRSVEAQFGYFHPRSTPGAEDLAEVQLTFPDGQLASLSASRIGQRKIRHVTITEIDRAIEVDLLRQAVTIYRHVDNEAATDDGLGYRQQTVIEMPMMATMGEPLAAQLSHFVDLLEGSADHDAERAGILPSHRVVARAFDAAGGRPA</sequence>
<name>A0ABU2KDZ0_9ACTN</name>
<dbReference type="Pfam" id="PF22725">
    <property type="entry name" value="GFO_IDH_MocA_C3"/>
    <property type="match status" value="1"/>
</dbReference>
<feature type="domain" description="Gfo/Idh/MocA-like oxidoreductase N-terminal" evidence="1">
    <location>
        <begin position="8"/>
        <end position="120"/>
    </location>
</feature>
<dbReference type="InterPro" id="IPR036291">
    <property type="entry name" value="NAD(P)-bd_dom_sf"/>
</dbReference>
<reference evidence="4" key="1">
    <citation type="submission" date="2023-07" db="EMBL/GenBank/DDBJ databases">
        <title>30 novel species of actinomycetes from the DSMZ collection.</title>
        <authorList>
            <person name="Nouioui I."/>
        </authorList>
    </citation>
    <scope>NUCLEOTIDE SEQUENCE [LARGE SCALE GENOMIC DNA]</scope>
    <source>
        <strain evidence="4">DSM 46792</strain>
    </source>
</reference>
<dbReference type="InterPro" id="IPR000683">
    <property type="entry name" value="Gfo/Idh/MocA-like_OxRdtase_N"/>
</dbReference>
<dbReference type="Gene3D" id="3.40.50.720">
    <property type="entry name" value="NAD(P)-binding Rossmann-like Domain"/>
    <property type="match status" value="1"/>
</dbReference>
<dbReference type="Proteomes" id="UP001183222">
    <property type="component" value="Unassembled WGS sequence"/>
</dbReference>
<accession>A0ABU2KDZ0</accession>
<proteinExistence type="predicted"/>
<evidence type="ECO:0000313" key="3">
    <source>
        <dbReference type="EMBL" id="MDT0278399.1"/>
    </source>
</evidence>
<gene>
    <name evidence="3" type="ORF">RM425_21060</name>
</gene>
<evidence type="ECO:0000313" key="4">
    <source>
        <dbReference type="Proteomes" id="UP001183222"/>
    </source>
</evidence>
<comment type="caution">
    <text evidence="3">The sequence shown here is derived from an EMBL/GenBank/DDBJ whole genome shotgun (WGS) entry which is preliminary data.</text>
</comment>
<feature type="domain" description="GFO/IDH/MocA-like oxidoreductase" evidence="2">
    <location>
        <begin position="149"/>
        <end position="222"/>
    </location>
</feature>
<dbReference type="Pfam" id="PF01408">
    <property type="entry name" value="GFO_IDH_MocA"/>
    <property type="match status" value="1"/>
</dbReference>
<organism evidence="3 4">
    <name type="scientific">Blastococcus goldschmidtiae</name>
    <dbReference type="NCBI Taxonomy" id="3075546"/>
    <lineage>
        <taxon>Bacteria</taxon>
        <taxon>Bacillati</taxon>
        <taxon>Actinomycetota</taxon>
        <taxon>Actinomycetes</taxon>
        <taxon>Geodermatophilales</taxon>
        <taxon>Geodermatophilaceae</taxon>
        <taxon>Blastococcus</taxon>
    </lineage>
</organism>
<dbReference type="SUPFAM" id="SSF55347">
    <property type="entry name" value="Glyceraldehyde-3-phosphate dehydrogenase-like, C-terminal domain"/>
    <property type="match status" value="1"/>
</dbReference>
<evidence type="ECO:0000259" key="2">
    <source>
        <dbReference type="Pfam" id="PF22725"/>
    </source>
</evidence>
<dbReference type="RefSeq" id="WP_311347197.1">
    <property type="nucleotide sequence ID" value="NZ_JAVREI010000026.1"/>
</dbReference>